<feature type="compositionally biased region" description="Polar residues" evidence="3">
    <location>
        <begin position="104"/>
        <end position="114"/>
    </location>
</feature>
<proteinExistence type="predicted"/>
<dbReference type="PANTHER" id="PTHR33101:SF2">
    <property type="entry name" value="ROP GUANINE NUCLEOTIDE EXCHANGE FACTOR 14"/>
    <property type="match status" value="1"/>
</dbReference>
<dbReference type="PANTHER" id="PTHR33101">
    <property type="entry name" value="ROP GUANINE NUCLEOTIDE EXCHANGE FACTOR 1"/>
    <property type="match status" value="1"/>
</dbReference>
<comment type="caution">
    <text evidence="5">The sequence shown here is derived from an EMBL/GenBank/DDBJ whole genome shotgun (WGS) entry which is preliminary data.</text>
</comment>
<sequence length="121" mass="13451">SDGERKKLLNQAKLVHQIFKAAKTINESILLEMPVPKIIGEALPKSGRASLGEDLYRIVNRLSSPASVMLNSMSLKSENSALDTINRLETAIHAWKKKIEQHDNGQSPARTSWSFKDPVSE</sequence>
<organism evidence="5">
    <name type="scientific">Tanacetum cinerariifolium</name>
    <name type="common">Dalmatian daisy</name>
    <name type="synonym">Chrysanthemum cinerariifolium</name>
    <dbReference type="NCBI Taxonomy" id="118510"/>
    <lineage>
        <taxon>Eukaryota</taxon>
        <taxon>Viridiplantae</taxon>
        <taxon>Streptophyta</taxon>
        <taxon>Embryophyta</taxon>
        <taxon>Tracheophyta</taxon>
        <taxon>Spermatophyta</taxon>
        <taxon>Magnoliopsida</taxon>
        <taxon>eudicotyledons</taxon>
        <taxon>Gunneridae</taxon>
        <taxon>Pentapetalae</taxon>
        <taxon>asterids</taxon>
        <taxon>campanulids</taxon>
        <taxon>Asterales</taxon>
        <taxon>Asteraceae</taxon>
        <taxon>Asteroideae</taxon>
        <taxon>Anthemideae</taxon>
        <taxon>Anthemidinae</taxon>
        <taxon>Tanacetum</taxon>
    </lineage>
</organism>
<evidence type="ECO:0000313" key="5">
    <source>
        <dbReference type="EMBL" id="GFD17580.1"/>
    </source>
</evidence>
<dbReference type="GO" id="GO:0005085">
    <property type="term" value="F:guanyl-nucleotide exchange factor activity"/>
    <property type="evidence" value="ECO:0007669"/>
    <property type="project" value="UniProtKB-UniRule"/>
</dbReference>
<dbReference type="PROSITE" id="PS51334">
    <property type="entry name" value="PRONE"/>
    <property type="match status" value="1"/>
</dbReference>
<reference evidence="5" key="1">
    <citation type="journal article" date="2019" name="Sci. Rep.">
        <title>Draft genome of Tanacetum cinerariifolium, the natural source of mosquito coil.</title>
        <authorList>
            <person name="Yamashiro T."/>
            <person name="Shiraishi A."/>
            <person name="Satake H."/>
            <person name="Nakayama K."/>
        </authorList>
    </citation>
    <scope>NUCLEOTIDE SEQUENCE</scope>
</reference>
<accession>A0A699U5I7</accession>
<dbReference type="InterPro" id="IPR038937">
    <property type="entry name" value="RopGEF"/>
</dbReference>
<evidence type="ECO:0000259" key="4">
    <source>
        <dbReference type="PROSITE" id="PS51334"/>
    </source>
</evidence>
<dbReference type="Pfam" id="PF03759">
    <property type="entry name" value="PRONE"/>
    <property type="match status" value="1"/>
</dbReference>
<evidence type="ECO:0000256" key="2">
    <source>
        <dbReference type="PROSITE-ProRule" id="PRU00663"/>
    </source>
</evidence>
<evidence type="ECO:0000256" key="1">
    <source>
        <dbReference type="ARBA" id="ARBA00022658"/>
    </source>
</evidence>
<dbReference type="InterPro" id="IPR005512">
    <property type="entry name" value="PRONE_dom"/>
</dbReference>
<feature type="non-terminal residue" evidence="5">
    <location>
        <position position="1"/>
    </location>
</feature>
<feature type="region of interest" description="Disordered" evidence="3">
    <location>
        <begin position="99"/>
        <end position="121"/>
    </location>
</feature>
<feature type="domain" description="PRONE" evidence="4">
    <location>
        <begin position="1"/>
        <end position="121"/>
    </location>
</feature>
<evidence type="ECO:0000256" key="3">
    <source>
        <dbReference type="SAM" id="MobiDB-lite"/>
    </source>
</evidence>
<protein>
    <submittedName>
        <fullName evidence="5">Rop guanine nucleotide exchange factor 14-like</fullName>
    </submittedName>
</protein>
<dbReference type="AlphaFoldDB" id="A0A699U5I7"/>
<keyword evidence="1 2" id="KW-0344">Guanine-nucleotide releasing factor</keyword>
<name>A0A699U5I7_TANCI</name>
<dbReference type="EMBL" id="BKCJ011301273">
    <property type="protein sequence ID" value="GFD17580.1"/>
    <property type="molecule type" value="Genomic_DNA"/>
</dbReference>
<feature type="non-terminal residue" evidence="5">
    <location>
        <position position="121"/>
    </location>
</feature>
<gene>
    <name evidence="5" type="ORF">Tci_889549</name>
</gene>
<dbReference type="Gene3D" id="1.20.58.1310">
    <property type="entry name" value="PRONE domain, subdomain 2"/>
    <property type="match status" value="1"/>
</dbReference>